<dbReference type="Proteomes" id="UP001162501">
    <property type="component" value="Chromosome 4"/>
</dbReference>
<protein>
    <submittedName>
        <fullName evidence="1">Uncharacterized protein</fullName>
    </submittedName>
</protein>
<evidence type="ECO:0000313" key="1">
    <source>
        <dbReference type="EMBL" id="CAN0517394.1"/>
    </source>
</evidence>
<organism evidence="1 2">
    <name type="scientific">Rangifer tarandus platyrhynchus</name>
    <name type="common">Svalbard reindeer</name>
    <dbReference type="NCBI Taxonomy" id="3082113"/>
    <lineage>
        <taxon>Eukaryota</taxon>
        <taxon>Metazoa</taxon>
        <taxon>Chordata</taxon>
        <taxon>Craniata</taxon>
        <taxon>Vertebrata</taxon>
        <taxon>Euteleostomi</taxon>
        <taxon>Mammalia</taxon>
        <taxon>Eutheria</taxon>
        <taxon>Laurasiatheria</taxon>
        <taxon>Artiodactyla</taxon>
        <taxon>Ruminantia</taxon>
        <taxon>Pecora</taxon>
        <taxon>Cervidae</taxon>
        <taxon>Odocoileinae</taxon>
        <taxon>Rangifer</taxon>
    </lineage>
</organism>
<reference evidence="1" key="2">
    <citation type="submission" date="2025-03" db="EMBL/GenBank/DDBJ databases">
        <authorList>
            <consortium name="ELIXIR-Norway"/>
            <consortium name="Elixir Norway"/>
        </authorList>
    </citation>
    <scope>NUCLEOTIDE SEQUENCE</scope>
</reference>
<name>A0AC59ZYQ7_RANTA</name>
<sequence>MGWGRMDHLAPSVGLETPVSLQSLLGFRCPEGPARPHKEPSRPPQGWGRYRLFSGALGVALECQCYLEWAVGGGQWAATGAEMQEGGTLSSLALALDCAPDQRLPGPSAPYIPAPLSAPGLGPLPSKTWCPGPPALLPPPNICEMHSDRARRPRGQDTGRERYLRDQEVAARGD</sequence>
<gene>
    <name evidence="1" type="ORF">MRATA1EN22A_LOCUS23625</name>
</gene>
<reference evidence="1" key="1">
    <citation type="submission" date="2023-05" db="EMBL/GenBank/DDBJ databases">
        <authorList>
            <consortium name="ELIXIR-Norway"/>
        </authorList>
    </citation>
    <scope>NUCLEOTIDE SEQUENCE</scope>
</reference>
<dbReference type="EMBL" id="OX596088">
    <property type="protein sequence ID" value="CAN0517394.1"/>
    <property type="molecule type" value="Genomic_DNA"/>
</dbReference>
<accession>A0AC59ZYQ7</accession>
<evidence type="ECO:0000313" key="2">
    <source>
        <dbReference type="Proteomes" id="UP001162501"/>
    </source>
</evidence>
<proteinExistence type="predicted"/>